<feature type="repeat" description="ANK" evidence="6">
    <location>
        <begin position="1400"/>
        <end position="1432"/>
    </location>
</feature>
<feature type="repeat" description="ANK" evidence="6">
    <location>
        <begin position="950"/>
        <end position="982"/>
    </location>
</feature>
<dbReference type="Gene3D" id="3.20.20.80">
    <property type="entry name" value="Glycosidases"/>
    <property type="match status" value="1"/>
</dbReference>
<dbReference type="InterPro" id="IPR017853">
    <property type="entry name" value="GH"/>
</dbReference>
<dbReference type="InterPro" id="IPR008979">
    <property type="entry name" value="Galactose-bd-like_sf"/>
</dbReference>
<feature type="repeat" description="ANK" evidence="6">
    <location>
        <begin position="1292"/>
        <end position="1324"/>
    </location>
</feature>
<dbReference type="Pfam" id="PF12796">
    <property type="entry name" value="Ank_2"/>
    <property type="match status" value="6"/>
</dbReference>
<reference evidence="10" key="1">
    <citation type="submission" date="2021-02" db="EMBL/GenBank/DDBJ databases">
        <authorList>
            <person name="Nowell W R."/>
        </authorList>
    </citation>
    <scope>NUCLEOTIDE SEQUENCE</scope>
</reference>
<dbReference type="PROSITE" id="PS50088">
    <property type="entry name" value="ANK_REPEAT"/>
    <property type="match status" value="13"/>
</dbReference>
<dbReference type="InterPro" id="IPR002110">
    <property type="entry name" value="Ankyrin_rpt"/>
</dbReference>
<feature type="transmembrane region" description="Helical" evidence="7">
    <location>
        <begin position="53"/>
        <end position="70"/>
    </location>
</feature>
<dbReference type="SUPFAM" id="SSF49303">
    <property type="entry name" value="beta-Galactosidase/glucuronidase domain"/>
    <property type="match status" value="1"/>
</dbReference>
<feature type="repeat" description="ANK" evidence="6">
    <location>
        <begin position="1250"/>
        <end position="1282"/>
    </location>
</feature>
<dbReference type="GO" id="GO:0005975">
    <property type="term" value="P:carbohydrate metabolic process"/>
    <property type="evidence" value="ECO:0007669"/>
    <property type="project" value="InterPro"/>
</dbReference>
<evidence type="ECO:0000313" key="10">
    <source>
        <dbReference type="EMBL" id="CAF0797986.1"/>
    </source>
</evidence>
<evidence type="ECO:0000259" key="9">
    <source>
        <dbReference type="Pfam" id="PF02836"/>
    </source>
</evidence>
<evidence type="ECO:0000259" key="8">
    <source>
        <dbReference type="Pfam" id="PF00703"/>
    </source>
</evidence>
<feature type="repeat" description="ANK" evidence="6">
    <location>
        <begin position="875"/>
        <end position="907"/>
    </location>
</feature>
<dbReference type="Gene3D" id="2.60.120.260">
    <property type="entry name" value="Galactose-binding domain-like"/>
    <property type="match status" value="1"/>
</dbReference>
<dbReference type="Pfam" id="PF00023">
    <property type="entry name" value="Ank"/>
    <property type="match status" value="1"/>
</dbReference>
<dbReference type="PROSITE" id="PS50297">
    <property type="entry name" value="ANK_REP_REGION"/>
    <property type="match status" value="11"/>
</dbReference>
<name>A0A813SJQ3_9BILA</name>
<evidence type="ECO:0000256" key="3">
    <source>
        <dbReference type="ARBA" id="ARBA00022801"/>
    </source>
</evidence>
<evidence type="ECO:0000256" key="6">
    <source>
        <dbReference type="PROSITE-ProRule" id="PRU00023"/>
    </source>
</evidence>
<evidence type="ECO:0000256" key="4">
    <source>
        <dbReference type="ARBA" id="ARBA00023043"/>
    </source>
</evidence>
<evidence type="ECO:0008006" key="12">
    <source>
        <dbReference type="Google" id="ProtNLM"/>
    </source>
</evidence>
<feature type="repeat" description="ANK" evidence="6">
    <location>
        <begin position="992"/>
        <end position="1024"/>
    </location>
</feature>
<evidence type="ECO:0000256" key="1">
    <source>
        <dbReference type="ARBA" id="ARBA00007401"/>
    </source>
</evidence>
<dbReference type="SMART" id="SM00248">
    <property type="entry name" value="ANK"/>
    <property type="match status" value="17"/>
</dbReference>
<keyword evidence="11" id="KW-1185">Reference proteome</keyword>
<organism evidence="10 11">
    <name type="scientific">Rotaria sordida</name>
    <dbReference type="NCBI Taxonomy" id="392033"/>
    <lineage>
        <taxon>Eukaryota</taxon>
        <taxon>Metazoa</taxon>
        <taxon>Spiralia</taxon>
        <taxon>Gnathifera</taxon>
        <taxon>Rotifera</taxon>
        <taxon>Eurotatoria</taxon>
        <taxon>Bdelloidea</taxon>
        <taxon>Philodinida</taxon>
        <taxon>Philodinidae</taxon>
        <taxon>Rotaria</taxon>
    </lineage>
</organism>
<feature type="repeat" description="ANK" evidence="6">
    <location>
        <begin position="1067"/>
        <end position="1099"/>
    </location>
</feature>
<dbReference type="Gene3D" id="2.60.40.10">
    <property type="entry name" value="Immunoglobulins"/>
    <property type="match status" value="1"/>
</dbReference>
<dbReference type="SUPFAM" id="SSF49785">
    <property type="entry name" value="Galactose-binding domain-like"/>
    <property type="match status" value="1"/>
</dbReference>
<dbReference type="PANTHER" id="PTHR24198">
    <property type="entry name" value="ANKYRIN REPEAT AND PROTEIN KINASE DOMAIN-CONTAINING PROTEIN"/>
    <property type="match status" value="1"/>
</dbReference>
<dbReference type="InterPro" id="IPR006102">
    <property type="entry name" value="Ig-like_GH2"/>
</dbReference>
<dbReference type="SUPFAM" id="SSF48403">
    <property type="entry name" value="Ankyrin repeat"/>
    <property type="match status" value="2"/>
</dbReference>
<keyword evidence="5" id="KW-0326">Glycosidase</keyword>
<dbReference type="EMBL" id="CAJNOL010000056">
    <property type="protein sequence ID" value="CAF0797986.1"/>
    <property type="molecule type" value="Genomic_DNA"/>
</dbReference>
<dbReference type="InterPro" id="IPR013783">
    <property type="entry name" value="Ig-like_fold"/>
</dbReference>
<sequence length="1510" mass="172565">MGCTSAKANKVESDLERYHQEIFGVVQTGDVKRLKDILDELDRRKASTTKKENIIIFGISITLFYQFYLFSDEHFILPIFTTSTSTSSFTLPIKLMTNSSTRWTKQVMEDQIPFRNDYPRPHLRRKLWLNLNGYWSFTITSIKEIYPKNFDQIIRVPFPVESYLSGIQKRVDSKMYLWYKRNFQIKSRSWYEDSHLQYRLILHFDKVDYETVVYLNRHIVGVKHLGGYEPFSYDISSYFIKYKDNELIVRVWDPSNHWYQPRGKQLLDIKESNSIYYTPCSGIWGTVWLERVPYIHINRLQFQTKISLTDVYLKYRIDLKTATTTVFDNRSPNENIPIYSEKNFTQENKYLLDVEQNNELNENIANYEKLDFKLKISIRQKNNTKLIHFISYKPNIEQEISFALNQINLWSPENPYLYQIRIDLYRMDIFVERIDSYIGFRQISLCSKKKKICLNNKPYFMSGVLDQGYWPDGLYRAPTDEAYRYDIEQIKNLGFNTIRKHMKIETSRFYYWCDVLGILVWQDMPAGDSYDGYEIELEDDKILRLHRDNTTNDLPLAQRIYEDLSQNRLILPIKTFQAKIQFEYELKAMIDFLSFHPSIIIWVLFNEGWGQYDTIRLTKWLQSYDKNRLINSASGWQDRINLGHMRDIHDYTKKIFLPSFDDENRALVLGECGGFGLMKSGWSYNSYSDNYLLTYIFEQLIINLSSRLSAMIYTQLSDIENETNGILTYNREEIKFLTPHIKRVLNNDYSRLYKLKYIWNLTSIPYTNYINLSLSKSFDLIIDIDSTYNHHFYFYICYLYSYVKITIDHYYTMTLNQAHEIRDYHYISLPSNLFRGYREADGLTALSIAAGKKYKSITETLATCSEVDVNKASLSGITPLLMVAEVGWPDILDILLQRGALVDSAPSGKRAEDNKIAGSTPLIGATKYNHPECVKRLLTYHANPNHQNQSGISALMLAAEQGYFECVKLLVQAGADLELAPSGPLALTMNLCGQTPLFCAAKEGRTDIVKYLLDRGANPRVQNHYGVSTLWIPSQKGMLQVVELLLDAGAETHIAPFGNLADELNITGWTPLYAAMKSRKFDVVKLLLKRGADSNAVTKLGSTPFLLASEICDLDVIEACVEADADLDFAPSGPDADNLNITGQTALFMATLKDRIDVVKFLIEKRAQVNVQNRYGVSPLLLCAESGNQELVQALIEAGANVNIAPQGELAEENFLAGQTPLFGAAKKGHVEICEYLIKNGADINAITMTGATPLYTATEEGHLDAVILLIRHGADVNQSPKGQIARDLHIENQTPLLIACMRNHEGIIRYLIESGANVNVTSERGSSPFLAICQHNNVELARLLIRHGARHDVEAKNLYDGKINGLIVAAESGSFDILRLLVDAGLDVNYKIAGKGETAGRTPLFCACAKGFQNIVEYLVDRGADVNGTENSGLSCLHIAAAMGHADTVRILCERGANVDQQFCFEEQDVTAYDLAESQQHDHVCQVLKNFGARQLLHNTYSSHLDGIK</sequence>
<feature type="repeat" description="ANK" evidence="6">
    <location>
        <begin position="1175"/>
        <end position="1207"/>
    </location>
</feature>
<keyword evidence="7" id="KW-0472">Membrane</keyword>
<protein>
    <recommendedName>
        <fullName evidence="12">Beta-galactosidase</fullName>
    </recommendedName>
</protein>
<gene>
    <name evidence="10" type="ORF">JXQ802_LOCUS4074</name>
</gene>
<proteinExistence type="inferred from homology"/>
<feature type="repeat" description="ANK" evidence="6">
    <location>
        <begin position="1142"/>
        <end position="1174"/>
    </location>
</feature>
<dbReference type="Proteomes" id="UP000663870">
    <property type="component" value="Unassembled WGS sequence"/>
</dbReference>
<feature type="repeat" description="ANK" evidence="6">
    <location>
        <begin position="1433"/>
        <end position="1461"/>
    </location>
</feature>
<dbReference type="Pfam" id="PF02836">
    <property type="entry name" value="Glyco_hydro_2_C"/>
    <property type="match status" value="1"/>
</dbReference>
<feature type="repeat" description="ANK" evidence="6">
    <location>
        <begin position="1217"/>
        <end position="1249"/>
    </location>
</feature>
<feature type="domain" description="Glycoside hydrolase family 2 catalytic" evidence="9">
    <location>
        <begin position="448"/>
        <end position="635"/>
    </location>
</feature>
<feature type="repeat" description="ANK" evidence="6">
    <location>
        <begin position="1325"/>
        <end position="1357"/>
    </location>
</feature>
<comment type="caution">
    <text evidence="10">The sequence shown here is derived from an EMBL/GenBank/DDBJ whole genome shotgun (WGS) entry which is preliminary data.</text>
</comment>
<dbReference type="PRINTS" id="PR01415">
    <property type="entry name" value="ANKYRIN"/>
</dbReference>
<keyword evidence="2" id="KW-0677">Repeat</keyword>
<dbReference type="InterPro" id="IPR006103">
    <property type="entry name" value="Glyco_hydro_2_cat"/>
</dbReference>
<keyword evidence="3" id="KW-0378">Hydrolase</keyword>
<accession>A0A813SJQ3</accession>
<evidence type="ECO:0000256" key="2">
    <source>
        <dbReference type="ARBA" id="ARBA00022737"/>
    </source>
</evidence>
<keyword evidence="7" id="KW-1133">Transmembrane helix</keyword>
<evidence type="ECO:0000256" key="7">
    <source>
        <dbReference type="SAM" id="Phobius"/>
    </source>
</evidence>
<dbReference type="GO" id="GO:0004553">
    <property type="term" value="F:hydrolase activity, hydrolyzing O-glycosyl compounds"/>
    <property type="evidence" value="ECO:0007669"/>
    <property type="project" value="InterPro"/>
</dbReference>
<dbReference type="Pfam" id="PF00703">
    <property type="entry name" value="Glyco_hydro_2"/>
    <property type="match status" value="1"/>
</dbReference>
<dbReference type="Gene3D" id="1.25.40.20">
    <property type="entry name" value="Ankyrin repeat-containing domain"/>
    <property type="match status" value="3"/>
</dbReference>
<keyword evidence="7" id="KW-0812">Transmembrane</keyword>
<dbReference type="InterPro" id="IPR036770">
    <property type="entry name" value="Ankyrin_rpt-contain_sf"/>
</dbReference>
<feature type="domain" description="Glycoside hydrolase family 2 immunoglobulin-like beta-sandwich" evidence="8">
    <location>
        <begin position="365"/>
        <end position="441"/>
    </location>
</feature>
<evidence type="ECO:0000256" key="5">
    <source>
        <dbReference type="ARBA" id="ARBA00023295"/>
    </source>
</evidence>
<keyword evidence="4 6" id="KW-0040">ANK repeat</keyword>
<dbReference type="SUPFAM" id="SSF51445">
    <property type="entry name" value="(Trans)glycosidases"/>
    <property type="match status" value="1"/>
</dbReference>
<evidence type="ECO:0000313" key="11">
    <source>
        <dbReference type="Proteomes" id="UP000663870"/>
    </source>
</evidence>
<comment type="similarity">
    <text evidence="1">Belongs to the glycosyl hydrolase 2 family.</text>
</comment>
<dbReference type="InterPro" id="IPR036156">
    <property type="entry name" value="Beta-gal/glucu_dom_sf"/>
</dbReference>
<dbReference type="PANTHER" id="PTHR24198:SF165">
    <property type="entry name" value="ANKYRIN REPEAT-CONTAINING PROTEIN-RELATED"/>
    <property type="match status" value="1"/>
</dbReference>
<feature type="repeat" description="ANK" evidence="6">
    <location>
        <begin position="917"/>
        <end position="949"/>
    </location>
</feature>